<dbReference type="SUPFAM" id="SSF51344">
    <property type="entry name" value="Epsilon subunit of F1F0-ATP synthase N-terminal domain"/>
    <property type="match status" value="1"/>
</dbReference>
<keyword evidence="11" id="KW-0066">ATP synthesis</keyword>
<comment type="subcellular location">
    <subcellularLocation>
        <location evidence="1">Mitochondrion inner membrane</location>
    </subcellularLocation>
</comment>
<protein>
    <recommendedName>
        <fullName evidence="12">F-ATPase delta subunit</fullName>
    </recommendedName>
</protein>
<dbReference type="STRING" id="131310.A0A0N4ZPU4"/>
<evidence type="ECO:0000256" key="9">
    <source>
        <dbReference type="ARBA" id="ARBA00023136"/>
    </source>
</evidence>
<dbReference type="HAMAP" id="MF_00530">
    <property type="entry name" value="ATP_synth_epsil_bac"/>
    <property type="match status" value="1"/>
</dbReference>
<evidence type="ECO:0000259" key="13">
    <source>
        <dbReference type="Pfam" id="PF02823"/>
    </source>
</evidence>
<evidence type="ECO:0000256" key="10">
    <source>
        <dbReference type="ARBA" id="ARBA00023196"/>
    </source>
</evidence>
<dbReference type="InterPro" id="IPR036771">
    <property type="entry name" value="ATPsynth_dsu/esu_N"/>
</dbReference>
<dbReference type="FunFam" id="2.60.15.10:FF:000004">
    <property type="entry name" value="ATP synthase subunit delta, mitochondrial"/>
    <property type="match status" value="1"/>
</dbReference>
<evidence type="ECO:0000256" key="4">
    <source>
        <dbReference type="ARBA" id="ARBA00022781"/>
    </source>
</evidence>
<evidence type="ECO:0000256" key="3">
    <source>
        <dbReference type="ARBA" id="ARBA00022448"/>
    </source>
</evidence>
<evidence type="ECO:0000256" key="5">
    <source>
        <dbReference type="ARBA" id="ARBA00022792"/>
    </source>
</evidence>
<dbReference type="InterPro" id="IPR001469">
    <property type="entry name" value="ATP_synth_F1_dsu/esu"/>
</dbReference>
<dbReference type="Gene3D" id="1.20.5.440">
    <property type="entry name" value="ATP synthase delta/epsilon subunit, C-terminal domain"/>
    <property type="match status" value="1"/>
</dbReference>
<sequence>MSFLARVLRQAPRLSGISSRFASTATESNANELKFTLASPDTSYFNQAVVKQVDVPTIAGVVGILASHVPTLGVIKPGVVKVTDNEGKVTELFVSSGTLSMNIDGSCQVLGEQVTPISDIDESAARKILEDAQRRSSEGSDKDKAEALIEIEVAEALIKAVSGGH</sequence>
<keyword evidence="4" id="KW-0375">Hydrogen ion transport</keyword>
<dbReference type="CDD" id="cd12152">
    <property type="entry name" value="F1-ATPase_delta"/>
    <property type="match status" value="1"/>
</dbReference>
<evidence type="ECO:0000313" key="15">
    <source>
        <dbReference type="WBParaSite" id="PTRK_0001055300.1"/>
    </source>
</evidence>
<keyword evidence="10" id="KW-0139">CF(1)</keyword>
<keyword evidence="3" id="KW-0813">Transport</keyword>
<dbReference type="GO" id="GO:0045259">
    <property type="term" value="C:proton-transporting ATP synthase complex"/>
    <property type="evidence" value="ECO:0007669"/>
    <property type="project" value="UniProtKB-KW"/>
</dbReference>
<evidence type="ECO:0000256" key="8">
    <source>
        <dbReference type="ARBA" id="ARBA00023128"/>
    </source>
</evidence>
<evidence type="ECO:0000256" key="2">
    <source>
        <dbReference type="ARBA" id="ARBA00005712"/>
    </source>
</evidence>
<feature type="domain" description="ATP synthase F1 complex delta/epsilon subunit N-terminal" evidence="13">
    <location>
        <begin position="33"/>
        <end position="112"/>
    </location>
</feature>
<organism evidence="14 15">
    <name type="scientific">Parastrongyloides trichosuri</name>
    <name type="common">Possum-specific nematode worm</name>
    <dbReference type="NCBI Taxonomy" id="131310"/>
    <lineage>
        <taxon>Eukaryota</taxon>
        <taxon>Metazoa</taxon>
        <taxon>Ecdysozoa</taxon>
        <taxon>Nematoda</taxon>
        <taxon>Chromadorea</taxon>
        <taxon>Rhabditida</taxon>
        <taxon>Tylenchina</taxon>
        <taxon>Panagrolaimomorpha</taxon>
        <taxon>Strongyloidoidea</taxon>
        <taxon>Strongyloididae</taxon>
        <taxon>Parastrongyloides</taxon>
    </lineage>
</organism>
<evidence type="ECO:0000256" key="11">
    <source>
        <dbReference type="ARBA" id="ARBA00023310"/>
    </source>
</evidence>
<dbReference type="PANTHER" id="PTHR13822">
    <property type="entry name" value="ATP SYNTHASE DELTA/EPSILON CHAIN"/>
    <property type="match status" value="1"/>
</dbReference>
<dbReference type="GO" id="GO:0046933">
    <property type="term" value="F:proton-transporting ATP synthase activity, rotational mechanism"/>
    <property type="evidence" value="ECO:0007669"/>
    <property type="project" value="InterPro"/>
</dbReference>
<dbReference type="Pfam" id="PF02823">
    <property type="entry name" value="ATP-synt_DE_N"/>
    <property type="match status" value="1"/>
</dbReference>
<dbReference type="Gene3D" id="2.60.15.10">
    <property type="entry name" value="F0F1 ATP synthase delta/epsilon subunit, N-terminal"/>
    <property type="match status" value="1"/>
</dbReference>
<name>A0A0N4ZPU4_PARTI</name>
<keyword evidence="9" id="KW-0472">Membrane</keyword>
<reference evidence="15" key="1">
    <citation type="submission" date="2017-02" db="UniProtKB">
        <authorList>
            <consortium name="WormBaseParasite"/>
        </authorList>
    </citation>
    <scope>IDENTIFICATION</scope>
</reference>
<keyword evidence="6" id="KW-0809">Transit peptide</keyword>
<evidence type="ECO:0000313" key="14">
    <source>
        <dbReference type="Proteomes" id="UP000038045"/>
    </source>
</evidence>
<dbReference type="InterPro" id="IPR020546">
    <property type="entry name" value="ATP_synth_F1_dsu/esu_N"/>
</dbReference>
<evidence type="ECO:0000256" key="1">
    <source>
        <dbReference type="ARBA" id="ARBA00004273"/>
    </source>
</evidence>
<evidence type="ECO:0000256" key="6">
    <source>
        <dbReference type="ARBA" id="ARBA00022946"/>
    </source>
</evidence>
<evidence type="ECO:0000256" key="12">
    <source>
        <dbReference type="ARBA" id="ARBA00031669"/>
    </source>
</evidence>
<evidence type="ECO:0000256" key="7">
    <source>
        <dbReference type="ARBA" id="ARBA00023065"/>
    </source>
</evidence>
<dbReference type="PANTHER" id="PTHR13822:SF7">
    <property type="entry name" value="ATP SYNTHASE SUBUNIT DELTA, MITOCHONDRIAL"/>
    <property type="match status" value="1"/>
</dbReference>
<keyword evidence="14" id="KW-1185">Reference proteome</keyword>
<accession>A0A0N4ZPU4</accession>
<dbReference type="GO" id="GO:0005743">
    <property type="term" value="C:mitochondrial inner membrane"/>
    <property type="evidence" value="ECO:0007669"/>
    <property type="project" value="UniProtKB-SubCell"/>
</dbReference>
<dbReference type="WBParaSite" id="PTRK_0001055300.1">
    <property type="protein sequence ID" value="PTRK_0001055300.1"/>
    <property type="gene ID" value="PTRK_0001055300"/>
</dbReference>
<keyword evidence="7" id="KW-0406">Ion transport</keyword>
<proteinExistence type="inferred from homology"/>
<comment type="similarity">
    <text evidence="2">Belongs to the ATPase epsilon chain family.</text>
</comment>
<keyword evidence="8" id="KW-0496">Mitochondrion</keyword>
<dbReference type="AlphaFoldDB" id="A0A0N4ZPU4"/>
<dbReference type="Proteomes" id="UP000038045">
    <property type="component" value="Unplaced"/>
</dbReference>
<keyword evidence="5" id="KW-0999">Mitochondrion inner membrane</keyword>